<reference evidence="2" key="1">
    <citation type="submission" date="2019-08" db="EMBL/GenBank/DDBJ databases">
        <title>The genome of the North American firefly Photinus pyralis.</title>
        <authorList>
            <consortium name="Photinus pyralis genome working group"/>
            <person name="Fallon T.R."/>
            <person name="Sander Lower S.E."/>
            <person name="Weng J.-K."/>
        </authorList>
    </citation>
    <scope>NUCLEOTIDE SEQUENCE</scope>
    <source>
        <strain evidence="2">TRF0915ILg1</strain>
        <tissue evidence="2">Whole body</tissue>
    </source>
</reference>
<name>A0A8K0CM07_IGNLU</name>
<gene>
    <name evidence="2" type="ORF">ILUMI_16289</name>
</gene>
<keyword evidence="1" id="KW-0175">Coiled coil</keyword>
<evidence type="ECO:0000313" key="3">
    <source>
        <dbReference type="Proteomes" id="UP000801492"/>
    </source>
</evidence>
<dbReference type="EMBL" id="VTPC01061213">
    <property type="protein sequence ID" value="KAF2889884.1"/>
    <property type="molecule type" value="Genomic_DNA"/>
</dbReference>
<comment type="caution">
    <text evidence="2">The sequence shown here is derived from an EMBL/GenBank/DDBJ whole genome shotgun (WGS) entry which is preliminary data.</text>
</comment>
<dbReference type="SUPFAM" id="SSF56219">
    <property type="entry name" value="DNase I-like"/>
    <property type="match status" value="1"/>
</dbReference>
<dbReference type="Proteomes" id="UP000801492">
    <property type="component" value="Unassembled WGS sequence"/>
</dbReference>
<dbReference type="Gene3D" id="3.60.10.10">
    <property type="entry name" value="Endonuclease/exonuclease/phosphatase"/>
    <property type="match status" value="1"/>
</dbReference>
<sequence>MDRGEVSTTRARKSVISEIKAELTNNIDKLERLICKQNSNAEMEENVKELKEDENNEEKEKFWETLQQTIEDYNGNLILMGDFNARMGKQTKAMQEKQ</sequence>
<proteinExistence type="predicted"/>
<dbReference type="AlphaFoldDB" id="A0A8K0CM07"/>
<feature type="coiled-coil region" evidence="1">
    <location>
        <begin position="13"/>
        <end position="61"/>
    </location>
</feature>
<organism evidence="2 3">
    <name type="scientific">Ignelater luminosus</name>
    <name type="common">Cucubano</name>
    <name type="synonym">Pyrophorus luminosus</name>
    <dbReference type="NCBI Taxonomy" id="2038154"/>
    <lineage>
        <taxon>Eukaryota</taxon>
        <taxon>Metazoa</taxon>
        <taxon>Ecdysozoa</taxon>
        <taxon>Arthropoda</taxon>
        <taxon>Hexapoda</taxon>
        <taxon>Insecta</taxon>
        <taxon>Pterygota</taxon>
        <taxon>Neoptera</taxon>
        <taxon>Endopterygota</taxon>
        <taxon>Coleoptera</taxon>
        <taxon>Polyphaga</taxon>
        <taxon>Elateriformia</taxon>
        <taxon>Elateroidea</taxon>
        <taxon>Elateridae</taxon>
        <taxon>Agrypninae</taxon>
        <taxon>Pyrophorini</taxon>
        <taxon>Ignelater</taxon>
    </lineage>
</organism>
<keyword evidence="3" id="KW-1185">Reference proteome</keyword>
<protein>
    <recommendedName>
        <fullName evidence="4">Craniofacial development protein 2-like</fullName>
    </recommendedName>
</protein>
<accession>A0A8K0CM07</accession>
<evidence type="ECO:0000256" key="1">
    <source>
        <dbReference type="SAM" id="Coils"/>
    </source>
</evidence>
<dbReference type="InterPro" id="IPR036691">
    <property type="entry name" value="Endo/exonu/phosph_ase_sf"/>
</dbReference>
<evidence type="ECO:0008006" key="4">
    <source>
        <dbReference type="Google" id="ProtNLM"/>
    </source>
</evidence>
<evidence type="ECO:0000313" key="2">
    <source>
        <dbReference type="EMBL" id="KAF2889884.1"/>
    </source>
</evidence>